<protein>
    <submittedName>
        <fullName evidence="7">Oligosaccharide flippase family protein</fullName>
    </submittedName>
</protein>
<organism evidence="7 8">
    <name type="scientific">Chryseobacterium gotjawalense</name>
    <dbReference type="NCBI Taxonomy" id="3042315"/>
    <lineage>
        <taxon>Bacteria</taxon>
        <taxon>Pseudomonadati</taxon>
        <taxon>Bacteroidota</taxon>
        <taxon>Flavobacteriia</taxon>
        <taxon>Flavobacteriales</taxon>
        <taxon>Weeksellaceae</taxon>
        <taxon>Chryseobacterium group</taxon>
        <taxon>Chryseobacterium</taxon>
    </lineage>
</organism>
<dbReference type="EMBL" id="CP124855">
    <property type="protein sequence ID" value="WHF53058.1"/>
    <property type="molecule type" value="Genomic_DNA"/>
</dbReference>
<feature type="transmembrane region" description="Helical" evidence="6">
    <location>
        <begin position="457"/>
        <end position="482"/>
    </location>
</feature>
<dbReference type="PANTHER" id="PTHR30250">
    <property type="entry name" value="PST FAMILY PREDICTED COLANIC ACID TRANSPORTER"/>
    <property type="match status" value="1"/>
</dbReference>
<evidence type="ECO:0000256" key="6">
    <source>
        <dbReference type="SAM" id="Phobius"/>
    </source>
</evidence>
<feature type="transmembrane region" description="Helical" evidence="6">
    <location>
        <begin position="220"/>
        <end position="236"/>
    </location>
</feature>
<feature type="transmembrane region" description="Helical" evidence="6">
    <location>
        <begin position="428"/>
        <end position="451"/>
    </location>
</feature>
<keyword evidence="4 6" id="KW-1133">Transmembrane helix</keyword>
<sequence length="489" mass="56056">MNLVTKNIFSNYIGKIWSFVSIYLFIPQYVKLLGIESYGIINFYTVLLSIMLIADSGLSASLNREMARSNDINYRRNLLKTIERLYYFISFFIFCIIFFSSKIIVDNWLNVGGNFDLNALYFSVKLMGVSIALQMMFIMYSSGLMGLQKQILSNNIQILMSIVRSGIVLIPLYFSPNIEVYFIWQLLSTLLFTLIIRFNLWKVLRSNVKAFFKLDLLKNVYKFALGMLFMALIAGINTQIDKLFVSKLLSIKDFGYYSLAGVFGQTATILILPIAVAILPKMTIYAEEKNIADQIKNYHQYSFIIATLVSIISGILIVFTGTYIFLWTKNIETTEAITSVARILLLGGAFLALQYMPYHLAIAHGHTKTNIRFGVVMIIIISPLLYFSIKHYGLIGATYAWLFINSAAFLYLGYFLTNKFLKNHFYKWFFNDTLLPIIISLTILTAFIFIFPDYGKWSILYSVLASVILSAIIFSVNGLFFYKKYLKKA</sequence>
<feature type="transmembrane region" description="Helical" evidence="6">
    <location>
        <begin position="12"/>
        <end position="30"/>
    </location>
</feature>
<evidence type="ECO:0000313" key="8">
    <source>
        <dbReference type="Proteomes" id="UP001241656"/>
    </source>
</evidence>
<dbReference type="InterPro" id="IPR050833">
    <property type="entry name" value="Poly_Biosynth_Transport"/>
</dbReference>
<feature type="transmembrane region" description="Helical" evidence="6">
    <location>
        <begin position="180"/>
        <end position="200"/>
    </location>
</feature>
<feature type="transmembrane region" description="Helical" evidence="6">
    <location>
        <begin position="256"/>
        <end position="280"/>
    </location>
</feature>
<evidence type="ECO:0000256" key="2">
    <source>
        <dbReference type="ARBA" id="ARBA00022475"/>
    </source>
</evidence>
<evidence type="ECO:0000256" key="5">
    <source>
        <dbReference type="ARBA" id="ARBA00023136"/>
    </source>
</evidence>
<proteinExistence type="predicted"/>
<keyword evidence="2" id="KW-1003">Cell membrane</keyword>
<evidence type="ECO:0000313" key="7">
    <source>
        <dbReference type="EMBL" id="WHF53058.1"/>
    </source>
</evidence>
<keyword evidence="5 6" id="KW-0472">Membrane</keyword>
<keyword evidence="8" id="KW-1185">Reference proteome</keyword>
<dbReference type="Pfam" id="PF01943">
    <property type="entry name" value="Polysacc_synt"/>
    <property type="match status" value="1"/>
</dbReference>
<evidence type="ECO:0000256" key="4">
    <source>
        <dbReference type="ARBA" id="ARBA00022989"/>
    </source>
</evidence>
<dbReference type="PANTHER" id="PTHR30250:SF26">
    <property type="entry name" value="PSMA PROTEIN"/>
    <property type="match status" value="1"/>
</dbReference>
<evidence type="ECO:0000256" key="1">
    <source>
        <dbReference type="ARBA" id="ARBA00004651"/>
    </source>
</evidence>
<dbReference type="RefSeq" id="WP_282906309.1">
    <property type="nucleotide sequence ID" value="NZ_CP124855.1"/>
</dbReference>
<feature type="transmembrane region" description="Helical" evidence="6">
    <location>
        <begin position="395"/>
        <end position="416"/>
    </location>
</feature>
<evidence type="ECO:0000256" key="3">
    <source>
        <dbReference type="ARBA" id="ARBA00022692"/>
    </source>
</evidence>
<keyword evidence="3 6" id="KW-0812">Transmembrane</keyword>
<feature type="transmembrane region" description="Helical" evidence="6">
    <location>
        <begin position="339"/>
        <end position="358"/>
    </location>
</feature>
<feature type="transmembrane region" description="Helical" evidence="6">
    <location>
        <begin position="301"/>
        <end position="327"/>
    </location>
</feature>
<accession>A0ABY8RI51</accession>
<gene>
    <name evidence="7" type="ORF">QGN23_07250</name>
</gene>
<feature type="transmembrane region" description="Helical" evidence="6">
    <location>
        <begin position="85"/>
        <end position="105"/>
    </location>
</feature>
<dbReference type="Proteomes" id="UP001241656">
    <property type="component" value="Chromosome"/>
</dbReference>
<name>A0ABY8RI51_9FLAO</name>
<reference evidence="7 8" key="1">
    <citation type="submission" date="2023-05" db="EMBL/GenBank/DDBJ databases">
        <title>Genomic insight into Chryseobacterium sp. wdc7 isolated forest soil (Gotjawal).</title>
        <authorList>
            <person name="Park S.-J."/>
        </authorList>
    </citation>
    <scope>NUCLEOTIDE SEQUENCE [LARGE SCALE GENOMIC DNA]</scope>
    <source>
        <strain evidence="8">wdc7</strain>
    </source>
</reference>
<feature type="transmembrane region" description="Helical" evidence="6">
    <location>
        <begin position="42"/>
        <end position="64"/>
    </location>
</feature>
<comment type="subcellular location">
    <subcellularLocation>
        <location evidence="1">Cell membrane</location>
        <topology evidence="1">Multi-pass membrane protein</topology>
    </subcellularLocation>
</comment>
<feature type="transmembrane region" description="Helical" evidence="6">
    <location>
        <begin position="152"/>
        <end position="174"/>
    </location>
</feature>
<dbReference type="InterPro" id="IPR002797">
    <property type="entry name" value="Polysacc_synth"/>
</dbReference>
<feature type="transmembrane region" description="Helical" evidence="6">
    <location>
        <begin position="120"/>
        <end position="140"/>
    </location>
</feature>
<feature type="transmembrane region" description="Helical" evidence="6">
    <location>
        <begin position="370"/>
        <end position="389"/>
    </location>
</feature>